<protein>
    <submittedName>
        <fullName evidence="1">Uncharacterized protein</fullName>
    </submittedName>
</protein>
<evidence type="ECO:0000313" key="2">
    <source>
        <dbReference type="Proteomes" id="UP000694892"/>
    </source>
</evidence>
<sequence>MKKIQWSLSFMGTCQPMLLPTCTGSSPLITATRMEVRGGVWVGGGGCAESHSPGEPKCPSPTLHTTPQTITRNNYSSIKMAGDQGVSFSFVLYKDSEIMSFTIRCLMPLLMPAMPR</sequence>
<organism evidence="1 2">
    <name type="scientific">Xenopus laevis</name>
    <name type="common">African clawed frog</name>
    <dbReference type="NCBI Taxonomy" id="8355"/>
    <lineage>
        <taxon>Eukaryota</taxon>
        <taxon>Metazoa</taxon>
        <taxon>Chordata</taxon>
        <taxon>Craniata</taxon>
        <taxon>Vertebrata</taxon>
        <taxon>Euteleostomi</taxon>
        <taxon>Amphibia</taxon>
        <taxon>Batrachia</taxon>
        <taxon>Anura</taxon>
        <taxon>Pipoidea</taxon>
        <taxon>Pipidae</taxon>
        <taxon>Xenopodinae</taxon>
        <taxon>Xenopus</taxon>
        <taxon>Xenopus</taxon>
    </lineage>
</organism>
<accession>A0A974C0M3</accession>
<dbReference type="Proteomes" id="UP000694892">
    <property type="component" value="Chromosome 9_10L"/>
</dbReference>
<dbReference type="EMBL" id="CM004482">
    <property type="protein sequence ID" value="OCT64284.1"/>
    <property type="molecule type" value="Genomic_DNA"/>
</dbReference>
<dbReference type="AlphaFoldDB" id="A0A974C0M3"/>
<reference evidence="2" key="1">
    <citation type="journal article" date="2016" name="Nature">
        <title>Genome evolution in the allotetraploid frog Xenopus laevis.</title>
        <authorList>
            <person name="Session A.M."/>
            <person name="Uno Y."/>
            <person name="Kwon T."/>
            <person name="Chapman J.A."/>
            <person name="Toyoda A."/>
            <person name="Takahashi S."/>
            <person name="Fukui A."/>
            <person name="Hikosaka A."/>
            <person name="Suzuki A."/>
            <person name="Kondo M."/>
            <person name="van Heeringen S.J."/>
            <person name="Quigley I."/>
            <person name="Heinz S."/>
            <person name="Ogino H."/>
            <person name="Ochi H."/>
            <person name="Hellsten U."/>
            <person name="Lyons J.B."/>
            <person name="Simakov O."/>
            <person name="Putnam N."/>
            <person name="Stites J."/>
            <person name="Kuroki Y."/>
            <person name="Tanaka T."/>
            <person name="Michiue T."/>
            <person name="Watanabe M."/>
            <person name="Bogdanovic O."/>
            <person name="Lister R."/>
            <person name="Georgiou G."/>
            <person name="Paranjpe S.S."/>
            <person name="van Kruijsbergen I."/>
            <person name="Shu S."/>
            <person name="Carlson J."/>
            <person name="Kinoshita T."/>
            <person name="Ohta Y."/>
            <person name="Mawaribuchi S."/>
            <person name="Jenkins J."/>
            <person name="Grimwood J."/>
            <person name="Schmutz J."/>
            <person name="Mitros T."/>
            <person name="Mozaffari S.V."/>
            <person name="Suzuki Y."/>
            <person name="Haramoto Y."/>
            <person name="Yamamoto T.S."/>
            <person name="Takagi C."/>
            <person name="Heald R."/>
            <person name="Miller K."/>
            <person name="Haudenschild C."/>
            <person name="Kitzman J."/>
            <person name="Nakayama T."/>
            <person name="Izutsu Y."/>
            <person name="Robert J."/>
            <person name="Fortriede J."/>
            <person name="Burns K."/>
            <person name="Lotay V."/>
            <person name="Karimi K."/>
            <person name="Yasuoka Y."/>
            <person name="Dichmann D.S."/>
            <person name="Flajnik M.F."/>
            <person name="Houston D.W."/>
            <person name="Shendure J."/>
            <person name="DuPasquier L."/>
            <person name="Vize P.D."/>
            <person name="Zorn A.M."/>
            <person name="Ito M."/>
            <person name="Marcotte E.M."/>
            <person name="Wallingford J.B."/>
            <person name="Ito Y."/>
            <person name="Asashima M."/>
            <person name="Ueno N."/>
            <person name="Matsuda Y."/>
            <person name="Veenstra G.J."/>
            <person name="Fujiyama A."/>
            <person name="Harland R.M."/>
            <person name="Taira M."/>
            <person name="Rokhsar D.S."/>
        </authorList>
    </citation>
    <scope>NUCLEOTIDE SEQUENCE [LARGE SCALE GENOMIC DNA]</scope>
    <source>
        <strain evidence="2">J</strain>
    </source>
</reference>
<proteinExistence type="predicted"/>
<name>A0A974C0M3_XENLA</name>
<evidence type="ECO:0000313" key="1">
    <source>
        <dbReference type="EMBL" id="OCT64284.1"/>
    </source>
</evidence>
<gene>
    <name evidence="1" type="ORF">XELAEV_18045387mg</name>
</gene>